<evidence type="ECO:0000313" key="1">
    <source>
        <dbReference type="Proteomes" id="UP000887579"/>
    </source>
</evidence>
<proteinExistence type="predicted"/>
<organism evidence="1 2">
    <name type="scientific">Panagrolaimus sp. ES5</name>
    <dbReference type="NCBI Taxonomy" id="591445"/>
    <lineage>
        <taxon>Eukaryota</taxon>
        <taxon>Metazoa</taxon>
        <taxon>Ecdysozoa</taxon>
        <taxon>Nematoda</taxon>
        <taxon>Chromadorea</taxon>
        <taxon>Rhabditida</taxon>
        <taxon>Tylenchina</taxon>
        <taxon>Panagrolaimomorpha</taxon>
        <taxon>Panagrolaimoidea</taxon>
        <taxon>Panagrolaimidae</taxon>
        <taxon>Panagrolaimus</taxon>
    </lineage>
</organism>
<dbReference type="WBParaSite" id="ES5_v2.g19478.t1">
    <property type="protein sequence ID" value="ES5_v2.g19478.t1"/>
    <property type="gene ID" value="ES5_v2.g19478"/>
</dbReference>
<reference evidence="2" key="1">
    <citation type="submission" date="2022-11" db="UniProtKB">
        <authorList>
            <consortium name="WormBaseParasite"/>
        </authorList>
    </citation>
    <scope>IDENTIFICATION</scope>
</reference>
<dbReference type="Proteomes" id="UP000887579">
    <property type="component" value="Unplaced"/>
</dbReference>
<evidence type="ECO:0000313" key="2">
    <source>
        <dbReference type="WBParaSite" id="ES5_v2.g19478.t1"/>
    </source>
</evidence>
<accession>A0AC34FR20</accession>
<protein>
    <submittedName>
        <fullName evidence="2">Uncharacterized protein</fullName>
    </submittedName>
</protein>
<name>A0AC34FR20_9BILA</name>
<sequence>MAQNFANKVVIITGSSSGIGQAAAILFAKSGASVTIHGRSEDGIKKTMDLILEAGIPKERTHSVRGGVSEEKTLKALIDETIQKFGRLDVLVNNVGIAGKEGEQNARSMENLDYVLDVNLKSVIHLTELAIPHLEKTKGNIISVSSIGSQKTNTSVPFYCIAKAALDHFARNYAAILAPKGIRINNLNPGGTMTAFMSRHGIPTEVIEKAVKNYNIPLGRWAAPSEMGEFIIFMASEKASYMTGQCINVDGGSLIDSPTIKFD</sequence>